<evidence type="ECO:0000313" key="3">
    <source>
        <dbReference type="Proteomes" id="UP000605361"/>
    </source>
</evidence>
<proteinExistence type="predicted"/>
<comment type="caution">
    <text evidence="2">The sequence shown here is derived from an EMBL/GenBank/DDBJ whole genome shotgun (WGS) entry which is preliminary data.</text>
</comment>
<feature type="transmembrane region" description="Helical" evidence="1">
    <location>
        <begin position="94"/>
        <end position="116"/>
    </location>
</feature>
<reference evidence="2" key="1">
    <citation type="submission" date="2020-11" db="EMBL/GenBank/DDBJ databases">
        <title>Whole-genome analyses of Nonomuraea sp. K274.</title>
        <authorList>
            <person name="Veyisoglu A."/>
        </authorList>
    </citation>
    <scope>NUCLEOTIDE SEQUENCE</scope>
    <source>
        <strain evidence="2">K274</strain>
    </source>
</reference>
<dbReference type="Proteomes" id="UP000605361">
    <property type="component" value="Unassembled WGS sequence"/>
</dbReference>
<keyword evidence="3" id="KW-1185">Reference proteome</keyword>
<name>A0A931F0P5_9ACTN</name>
<dbReference type="EMBL" id="JADOGI010000146">
    <property type="protein sequence ID" value="MBF8191104.1"/>
    <property type="molecule type" value="Genomic_DNA"/>
</dbReference>
<feature type="transmembrane region" description="Helical" evidence="1">
    <location>
        <begin position="69"/>
        <end position="88"/>
    </location>
</feature>
<keyword evidence="1" id="KW-1133">Transmembrane helix</keyword>
<feature type="transmembrane region" description="Helical" evidence="1">
    <location>
        <begin position="128"/>
        <end position="149"/>
    </location>
</feature>
<feature type="transmembrane region" description="Helical" evidence="1">
    <location>
        <begin position="20"/>
        <end position="39"/>
    </location>
</feature>
<feature type="transmembrane region" description="Helical" evidence="1">
    <location>
        <begin position="189"/>
        <end position="222"/>
    </location>
</feature>
<keyword evidence="1" id="KW-0812">Transmembrane</keyword>
<evidence type="ECO:0000256" key="1">
    <source>
        <dbReference type="SAM" id="Phobius"/>
    </source>
</evidence>
<dbReference type="AlphaFoldDB" id="A0A931F0P5"/>
<evidence type="ECO:0000313" key="2">
    <source>
        <dbReference type="EMBL" id="MBF8191104.1"/>
    </source>
</evidence>
<protein>
    <submittedName>
        <fullName evidence="2">Uncharacterized protein</fullName>
    </submittedName>
</protein>
<gene>
    <name evidence="2" type="ORF">ITP53_36430</name>
</gene>
<sequence length="327" mass="35383">MSHFPDTAAPGRLRRLALTVVPPLLLLIVPMALVGVYGGRLPDRAYVESWATLPQYAPTWEGWLSGRRFSLVWFEVALVVPFVYYWRLPQLQRAMVIFSFVVGVYMSVSAALWLMLLVDAQGTLTRPAWHVAVEIAAAVAAAGLGYLAAGPTPSPPEVTATPPPHTLTMALGPSQRVLFVTSAWSGRRLLVAAAFGTAAVLSLSVGSHAWIGTLMLALMAIFEAAQARTRLQIDGSGITVLASWLPILRRTVPYSSVRFAEARSEPLPGRYRLGDSASGWGMVSGKGPVLALSLSDDRWFVYSTREAETAAALVNGWLIRQRQGETA</sequence>
<keyword evidence="1" id="KW-0472">Membrane</keyword>
<accession>A0A931F0P5</accession>
<organism evidence="2 3">
    <name type="scientific">Nonomuraea cypriaca</name>
    <dbReference type="NCBI Taxonomy" id="1187855"/>
    <lineage>
        <taxon>Bacteria</taxon>
        <taxon>Bacillati</taxon>
        <taxon>Actinomycetota</taxon>
        <taxon>Actinomycetes</taxon>
        <taxon>Streptosporangiales</taxon>
        <taxon>Streptosporangiaceae</taxon>
        <taxon>Nonomuraea</taxon>
    </lineage>
</organism>
<dbReference type="RefSeq" id="WP_195900012.1">
    <property type="nucleotide sequence ID" value="NZ_JADOGI010000146.1"/>
</dbReference>